<feature type="active site" description="Charge relay system" evidence="5">
    <location>
        <position position="147"/>
    </location>
</feature>
<dbReference type="PRINTS" id="PR00723">
    <property type="entry name" value="SUBTILISIN"/>
</dbReference>
<dbReference type="Pfam" id="PF00082">
    <property type="entry name" value="Peptidase_S8"/>
    <property type="match status" value="1"/>
</dbReference>
<dbReference type="InterPro" id="IPR050131">
    <property type="entry name" value="Peptidase_S8_subtilisin-like"/>
</dbReference>
<dbReference type="PROSITE" id="PS51892">
    <property type="entry name" value="SUBTILASE"/>
    <property type="match status" value="1"/>
</dbReference>
<evidence type="ECO:0000256" key="3">
    <source>
        <dbReference type="ARBA" id="ARBA00022801"/>
    </source>
</evidence>
<dbReference type="CDD" id="cd04077">
    <property type="entry name" value="Peptidases_S8_PCSK9_ProteinaseK_like"/>
    <property type="match status" value="1"/>
</dbReference>
<protein>
    <submittedName>
        <fullName evidence="7">G12322 protein</fullName>
    </submittedName>
</protein>
<dbReference type="EMBL" id="CAXHTA020000019">
    <property type="protein sequence ID" value="CAL5229070.1"/>
    <property type="molecule type" value="Genomic_DNA"/>
</dbReference>
<dbReference type="PANTHER" id="PTHR43806:SF14">
    <property type="entry name" value="TRIPEPTIDYL-PEPTIDASE 2"/>
    <property type="match status" value="1"/>
</dbReference>
<sequence length="394" mass="40506">MAVIAEDASGDTAGSARAKGSQQLQSLQAVLEQAASSRDAAGFQPAYFGTGAGNPAVEGIKQQMLPRALWNLDRIDKRGSALNGHYRYGTLHSRGTGKGVTIYTLDSGLRISHQEFQAWDGSGRRGNYGWDFSGGASDWNASDCDGHGTHVASVAAGRTVGVAKEANVVAVKVLDCDGSGTISTVTAGLDWLLMNHLPPAVATMSLTVPVGLWSRVLDTAVSNFIEQAKITVVVAAGNAKVDSCTTAPGNVNGTLNMAASDLSTKFYPHPPAGVNDGMYPWSDTGRCVDMFAPGVDILAACGGAARCLNVSDAAYAWASGTSMAVPHAAGVAAIYLSDHPTAAPNEVIAALQAAADPSTVQAPNILPGTPQLMLNTDLYGAYASQENVSAANGP</sequence>
<evidence type="ECO:0000259" key="6">
    <source>
        <dbReference type="Pfam" id="PF00082"/>
    </source>
</evidence>
<evidence type="ECO:0000256" key="2">
    <source>
        <dbReference type="ARBA" id="ARBA00022670"/>
    </source>
</evidence>
<reference evidence="7 8" key="1">
    <citation type="submission" date="2024-06" db="EMBL/GenBank/DDBJ databases">
        <authorList>
            <person name="Kraege A."/>
            <person name="Thomma B."/>
        </authorList>
    </citation>
    <scope>NUCLEOTIDE SEQUENCE [LARGE SCALE GENOMIC DNA]</scope>
</reference>
<keyword evidence="4 5" id="KW-0720">Serine protease</keyword>
<feature type="active site" description="Charge relay system" evidence="5">
    <location>
        <position position="106"/>
    </location>
</feature>
<feature type="active site" description="Charge relay system" evidence="5">
    <location>
        <position position="322"/>
    </location>
</feature>
<dbReference type="PROSITE" id="PS00137">
    <property type="entry name" value="SUBTILASE_HIS"/>
    <property type="match status" value="1"/>
</dbReference>
<dbReference type="PANTHER" id="PTHR43806">
    <property type="entry name" value="PEPTIDASE S8"/>
    <property type="match status" value="1"/>
</dbReference>
<dbReference type="InterPro" id="IPR036852">
    <property type="entry name" value="Peptidase_S8/S53_dom_sf"/>
</dbReference>
<evidence type="ECO:0000313" key="8">
    <source>
        <dbReference type="Proteomes" id="UP001497392"/>
    </source>
</evidence>
<accession>A0ABP1GA27</accession>
<evidence type="ECO:0000256" key="4">
    <source>
        <dbReference type="ARBA" id="ARBA00022825"/>
    </source>
</evidence>
<dbReference type="InterPro" id="IPR000209">
    <property type="entry name" value="Peptidase_S8/S53_dom"/>
</dbReference>
<evidence type="ECO:0000256" key="1">
    <source>
        <dbReference type="ARBA" id="ARBA00011073"/>
    </source>
</evidence>
<dbReference type="PROSITE" id="PS00138">
    <property type="entry name" value="SUBTILASE_SER"/>
    <property type="match status" value="1"/>
</dbReference>
<proteinExistence type="inferred from homology"/>
<keyword evidence="3 5" id="KW-0378">Hydrolase</keyword>
<evidence type="ECO:0000313" key="7">
    <source>
        <dbReference type="EMBL" id="CAL5229070.1"/>
    </source>
</evidence>
<dbReference type="Gene3D" id="3.40.50.200">
    <property type="entry name" value="Peptidase S8/S53 domain"/>
    <property type="match status" value="1"/>
</dbReference>
<keyword evidence="8" id="KW-1185">Reference proteome</keyword>
<dbReference type="InterPro" id="IPR022398">
    <property type="entry name" value="Peptidase_S8_His-AS"/>
</dbReference>
<evidence type="ECO:0000256" key="5">
    <source>
        <dbReference type="PROSITE-ProRule" id="PRU01240"/>
    </source>
</evidence>
<comment type="caution">
    <text evidence="7">The sequence shown here is derived from an EMBL/GenBank/DDBJ whole genome shotgun (WGS) entry which is preliminary data.</text>
</comment>
<dbReference type="InterPro" id="IPR034193">
    <property type="entry name" value="PCSK9_ProteinaseK-like"/>
</dbReference>
<dbReference type="Proteomes" id="UP001497392">
    <property type="component" value="Unassembled WGS sequence"/>
</dbReference>
<comment type="similarity">
    <text evidence="1 5">Belongs to the peptidase S8 family.</text>
</comment>
<name>A0ABP1GA27_9CHLO</name>
<dbReference type="InterPro" id="IPR023828">
    <property type="entry name" value="Peptidase_S8_Ser-AS"/>
</dbReference>
<gene>
    <name evidence="7" type="primary">g12322</name>
    <name evidence="7" type="ORF">VP750_LOCUS10976</name>
</gene>
<organism evidence="7 8">
    <name type="scientific">Coccomyxa viridis</name>
    <dbReference type="NCBI Taxonomy" id="1274662"/>
    <lineage>
        <taxon>Eukaryota</taxon>
        <taxon>Viridiplantae</taxon>
        <taxon>Chlorophyta</taxon>
        <taxon>core chlorophytes</taxon>
        <taxon>Trebouxiophyceae</taxon>
        <taxon>Trebouxiophyceae incertae sedis</taxon>
        <taxon>Coccomyxaceae</taxon>
        <taxon>Coccomyxa</taxon>
    </lineage>
</organism>
<keyword evidence="2 5" id="KW-0645">Protease</keyword>
<dbReference type="InterPro" id="IPR015500">
    <property type="entry name" value="Peptidase_S8_subtilisin-rel"/>
</dbReference>
<feature type="domain" description="Peptidase S8/S53" evidence="6">
    <location>
        <begin position="97"/>
        <end position="359"/>
    </location>
</feature>
<dbReference type="SUPFAM" id="SSF52743">
    <property type="entry name" value="Subtilisin-like"/>
    <property type="match status" value="1"/>
</dbReference>